<dbReference type="GO" id="GO:0012505">
    <property type="term" value="C:endomembrane system"/>
    <property type="evidence" value="ECO:0007669"/>
    <property type="project" value="TreeGrafter"/>
</dbReference>
<dbReference type="GO" id="GO:0043161">
    <property type="term" value="P:proteasome-mediated ubiquitin-dependent protein catabolic process"/>
    <property type="evidence" value="ECO:0007669"/>
    <property type="project" value="TreeGrafter"/>
</dbReference>
<dbReference type="CDD" id="cd16448">
    <property type="entry name" value="RING-H2"/>
    <property type="match status" value="1"/>
</dbReference>
<evidence type="ECO:0000313" key="9">
    <source>
        <dbReference type="Proteomes" id="UP000077671"/>
    </source>
</evidence>
<sequence length="777" mass="82122">MADQQPSQGSASGSNGSGAPSEREPAHDPDLSFPDELPPARGMSRLSFAAIGHAVRGIFRSASEDRAAPSQPAPSQRAVPQASDRTTQVGTTPMDGQDTDANARDASSSDPVAGVAPLNLETGAEQPNAAQAQNDQAAGPGVEEIPLSPFAEAIQHAAAANDEMHRARGSRPTSPAFGTAQRVTPPPSEAESSQVSGGQDSRVGGGGSEGGETLPGYGNRAAEVTTSAPTSNSNSDAPADSGPASEDNPAPGAGTQLPNLVLFRLPFTAPDGRQALLAFRPVPLPGIGPFAGDITNLPSDHPLRAHPHPGGHVPINPIFVPVGVSPFAFALLYDANHGLGWPVVALEYPSPQGEGEEPARGENRPHLAAGMPFQISFHFQTTTSEEVEEPSKEMAEKYVADLERADAELRERMARLGLGDIGDYSDPSSSLMDTHGTQGCGICLEPFATEDKPEWVVGKQRAEDEAVVAVPCAGHHTLHASCLRGWLENVKPSAWTCPFCRGTLTIPPSIAGSNGAQSAQRQQQQQQQQPRGSASLGNAERSDEEKRRLEAELAQSQARSLRDAVRLREKQRGWRCDAAACLPRYPADSKTTSDKDEGGSLSDDPDSELLELAPCHHEIHVGCLKTAMRIQADLLTPIATDAEDEADDEDGDEEEAEENAAVETATLTTTTTEPIDVVADTQDRKRKRESDPNGSPPSDQDESLVMPMDAGGSTVATKTTTTATAAVAGLPRRPTRRTVGKWVSCPACRSECWAEIPVDESRSRSSRRRRRNEGLAG</sequence>
<evidence type="ECO:0000259" key="6">
    <source>
        <dbReference type="PROSITE" id="PS50089"/>
    </source>
</evidence>
<feature type="region of interest" description="Disordered" evidence="5">
    <location>
        <begin position="511"/>
        <end position="564"/>
    </location>
</feature>
<feature type="region of interest" description="Disordered" evidence="5">
    <location>
        <begin position="62"/>
        <end position="255"/>
    </location>
</feature>
<proteinExistence type="predicted"/>
<evidence type="ECO:0000256" key="1">
    <source>
        <dbReference type="ARBA" id="ARBA00022723"/>
    </source>
</evidence>
<feature type="compositionally biased region" description="Low complexity" evidence="5">
    <location>
        <begin position="124"/>
        <end position="138"/>
    </location>
</feature>
<feature type="compositionally biased region" description="Basic and acidic residues" evidence="5">
    <location>
        <begin position="540"/>
        <end position="551"/>
    </location>
</feature>
<dbReference type="AlphaFoldDB" id="A0A177UKG6"/>
<feature type="compositionally biased region" description="Low complexity" evidence="5">
    <location>
        <begin position="661"/>
        <end position="673"/>
    </location>
</feature>
<keyword evidence="1" id="KW-0479">Metal-binding</keyword>
<feature type="domain" description="RING-type" evidence="6">
    <location>
        <begin position="440"/>
        <end position="501"/>
    </location>
</feature>
<dbReference type="EMBL" id="LWDD02000124">
    <property type="protein sequence ID" value="KAE8263661.1"/>
    <property type="molecule type" value="Genomic_DNA"/>
</dbReference>
<evidence type="ECO:0000256" key="2">
    <source>
        <dbReference type="ARBA" id="ARBA00022771"/>
    </source>
</evidence>
<dbReference type="Pfam" id="PF13639">
    <property type="entry name" value="zf-RING_2"/>
    <property type="match status" value="1"/>
</dbReference>
<evidence type="ECO:0000256" key="3">
    <source>
        <dbReference type="ARBA" id="ARBA00022833"/>
    </source>
</evidence>
<dbReference type="SUPFAM" id="SSF57850">
    <property type="entry name" value="RING/U-box"/>
    <property type="match status" value="1"/>
</dbReference>
<dbReference type="GO" id="GO:0061630">
    <property type="term" value="F:ubiquitin protein ligase activity"/>
    <property type="evidence" value="ECO:0007669"/>
    <property type="project" value="TreeGrafter"/>
</dbReference>
<organism evidence="8 9">
    <name type="scientific">Tilletia caries</name>
    <name type="common">wheat bunt fungus</name>
    <dbReference type="NCBI Taxonomy" id="13290"/>
    <lineage>
        <taxon>Eukaryota</taxon>
        <taxon>Fungi</taxon>
        <taxon>Dikarya</taxon>
        <taxon>Basidiomycota</taxon>
        <taxon>Ustilaginomycotina</taxon>
        <taxon>Exobasidiomycetes</taxon>
        <taxon>Tilletiales</taxon>
        <taxon>Tilletiaceae</taxon>
        <taxon>Tilletia</taxon>
    </lineage>
</organism>
<feature type="compositionally biased region" description="Acidic residues" evidence="5">
    <location>
        <begin position="642"/>
        <end position="660"/>
    </location>
</feature>
<keyword evidence="2 4" id="KW-0863">Zinc-finger</keyword>
<dbReference type="SMART" id="SM00184">
    <property type="entry name" value="RING"/>
    <property type="match status" value="2"/>
</dbReference>
<dbReference type="Proteomes" id="UP000836402">
    <property type="component" value="Unassembled WGS sequence"/>
</dbReference>
<feature type="region of interest" description="Disordered" evidence="5">
    <location>
        <begin position="585"/>
        <end position="607"/>
    </location>
</feature>
<dbReference type="EMBL" id="CAJHJG010005107">
    <property type="protein sequence ID" value="CAD6947594.1"/>
    <property type="molecule type" value="Genomic_DNA"/>
</dbReference>
<evidence type="ECO:0000313" key="7">
    <source>
        <dbReference type="EMBL" id="CAD6947594.1"/>
    </source>
</evidence>
<protein>
    <recommendedName>
        <fullName evidence="6">RING-type domain-containing protein</fullName>
    </recommendedName>
</protein>
<reference evidence="8" key="1">
    <citation type="submission" date="2016-04" db="EMBL/GenBank/DDBJ databases">
        <authorList>
            <person name="Nguyen H.D."/>
            <person name="Kesanakurti P."/>
            <person name="Cullis J."/>
            <person name="Levesque C.A."/>
            <person name="Hambleton S."/>
        </authorList>
    </citation>
    <scope>NUCLEOTIDE SEQUENCE</scope>
    <source>
        <strain evidence="8">DAOMC 238032</strain>
    </source>
</reference>
<evidence type="ECO:0000256" key="4">
    <source>
        <dbReference type="PROSITE-ProRule" id="PRU00175"/>
    </source>
</evidence>
<dbReference type="PANTHER" id="PTHR22763">
    <property type="entry name" value="RING ZINC FINGER PROTEIN"/>
    <property type="match status" value="1"/>
</dbReference>
<gene>
    <name evidence="8" type="ORF">A4X03_0g1513</name>
    <name evidence="7" type="ORF">JKIAZH3_G5041</name>
</gene>
<dbReference type="Gene3D" id="3.30.40.10">
    <property type="entry name" value="Zinc/RING finger domain, C3HC4 (zinc finger)"/>
    <property type="match status" value="1"/>
</dbReference>
<feature type="region of interest" description="Disordered" evidence="5">
    <location>
        <begin position="756"/>
        <end position="777"/>
    </location>
</feature>
<name>A0A177UKG6_9BASI</name>
<feature type="compositionally biased region" description="Low complexity" evidence="5">
    <location>
        <begin position="1"/>
        <end position="20"/>
    </location>
</feature>
<dbReference type="InterPro" id="IPR013083">
    <property type="entry name" value="Znf_RING/FYVE/PHD"/>
</dbReference>
<feature type="region of interest" description="Disordered" evidence="5">
    <location>
        <begin position="1"/>
        <end position="41"/>
    </location>
</feature>
<keyword evidence="3" id="KW-0862">Zinc</keyword>
<dbReference type="Proteomes" id="UP000077671">
    <property type="component" value="Unassembled WGS sequence"/>
</dbReference>
<dbReference type="InterPro" id="IPR050731">
    <property type="entry name" value="HRD1_E3_ubiq-ligases"/>
</dbReference>
<feature type="compositionally biased region" description="Low complexity" evidence="5">
    <location>
        <begin position="192"/>
        <end position="202"/>
    </location>
</feature>
<evidence type="ECO:0000256" key="5">
    <source>
        <dbReference type="SAM" id="MobiDB-lite"/>
    </source>
</evidence>
<keyword evidence="10" id="KW-1185">Reference proteome</keyword>
<dbReference type="GO" id="GO:0008270">
    <property type="term" value="F:zinc ion binding"/>
    <property type="evidence" value="ECO:0007669"/>
    <property type="project" value="UniProtKB-KW"/>
</dbReference>
<dbReference type="InterPro" id="IPR001841">
    <property type="entry name" value="Znf_RING"/>
</dbReference>
<feature type="compositionally biased region" description="Basic and acidic residues" evidence="5">
    <location>
        <begin position="21"/>
        <end position="30"/>
    </location>
</feature>
<feature type="region of interest" description="Disordered" evidence="5">
    <location>
        <begin position="642"/>
        <end position="720"/>
    </location>
</feature>
<accession>A0A177UKG6</accession>
<feature type="compositionally biased region" description="Low complexity" evidence="5">
    <location>
        <begin position="511"/>
        <end position="535"/>
    </location>
</feature>
<reference evidence="8" key="2">
    <citation type="journal article" date="2019" name="IMA Fungus">
        <title>Genome sequencing and comparison of five Tilletia species to identify candidate genes for the detection of regulated species infecting wheat.</title>
        <authorList>
            <person name="Nguyen H.D.T."/>
            <person name="Sultana T."/>
            <person name="Kesanakurti P."/>
            <person name="Hambleton S."/>
        </authorList>
    </citation>
    <scope>NUCLEOTIDE SEQUENCE</scope>
    <source>
        <strain evidence="8">DAOMC 238032</strain>
    </source>
</reference>
<reference evidence="7" key="3">
    <citation type="submission" date="2020-10" db="EMBL/GenBank/DDBJ databases">
        <authorList>
            <person name="Sedaghatjoo S."/>
        </authorList>
    </citation>
    <scope>NUCLEOTIDE SEQUENCE</scope>
    <source>
        <strain evidence="7">AZH3</strain>
    </source>
</reference>
<evidence type="ECO:0000313" key="8">
    <source>
        <dbReference type="EMBL" id="KAE8263661.1"/>
    </source>
</evidence>
<comment type="caution">
    <text evidence="8">The sequence shown here is derived from an EMBL/GenBank/DDBJ whole genome shotgun (WGS) entry which is preliminary data.</text>
</comment>
<feature type="compositionally biased region" description="Polar residues" evidence="5">
    <location>
        <begin position="224"/>
        <end position="236"/>
    </location>
</feature>
<evidence type="ECO:0000313" key="10">
    <source>
        <dbReference type="Proteomes" id="UP000836402"/>
    </source>
</evidence>
<dbReference type="PANTHER" id="PTHR22763:SF162">
    <property type="entry name" value="TRANSMEMBRANE E3 UBIQUITIN-PROTEIN LIGASE 1"/>
    <property type="match status" value="1"/>
</dbReference>
<feature type="compositionally biased region" description="Low complexity" evidence="5">
    <location>
        <begin position="68"/>
        <end position="83"/>
    </location>
</feature>
<dbReference type="PROSITE" id="PS50089">
    <property type="entry name" value="ZF_RING_2"/>
    <property type="match status" value="1"/>
</dbReference>